<evidence type="ECO:0000313" key="3">
    <source>
        <dbReference type="Proteomes" id="UP000316628"/>
    </source>
</evidence>
<dbReference type="EMBL" id="VFPP01000001">
    <property type="protein sequence ID" value="TQM80447.1"/>
    <property type="molecule type" value="Genomic_DNA"/>
</dbReference>
<organism evidence="2 3">
    <name type="scientific">Saccharothrix saharensis</name>
    <dbReference type="NCBI Taxonomy" id="571190"/>
    <lineage>
        <taxon>Bacteria</taxon>
        <taxon>Bacillati</taxon>
        <taxon>Actinomycetota</taxon>
        <taxon>Actinomycetes</taxon>
        <taxon>Pseudonocardiales</taxon>
        <taxon>Pseudonocardiaceae</taxon>
        <taxon>Saccharothrix</taxon>
    </lineage>
</organism>
<protein>
    <submittedName>
        <fullName evidence="2">Uncharacterized protein</fullName>
    </submittedName>
</protein>
<dbReference type="Proteomes" id="UP000316628">
    <property type="component" value="Unassembled WGS sequence"/>
</dbReference>
<keyword evidence="3" id="KW-1185">Reference proteome</keyword>
<dbReference type="AlphaFoldDB" id="A0A543JC69"/>
<feature type="region of interest" description="Disordered" evidence="1">
    <location>
        <begin position="1"/>
        <end position="32"/>
    </location>
</feature>
<evidence type="ECO:0000256" key="1">
    <source>
        <dbReference type="SAM" id="MobiDB-lite"/>
    </source>
</evidence>
<sequence length="343" mass="37539">MTTLDNAPTCGDTVAEPARALRPKRSTAGRPLHRVASEVAEHVSCPVRARTRHGSTSCARCWTRRAPRTGGTGRPWRRASRGSGGSARPSAPGRSSPWPASHTGRLPIVDPRYFSGPIRHPVIVVDGVEVEVVRTRSAAWRRHHAYTYSFFLKILGFPPDANRPHPPHRGQAAPTVRAAPADEDFQLLSGPAFPLVRWWGGWGSNPRPDGLLAVSPVVCRPLPAPATTSAPSVRERPLWIVLRGRLSSFRGAKVWHGSCPAQPHHLAEGKLVASRCRQGVELSTGAVAERSDHRVPDCPAPVPTDGLRTIFFGSQTSRWPAYRVDYLSRISQVRRCSVLQQVM</sequence>
<proteinExistence type="predicted"/>
<feature type="compositionally biased region" description="Low complexity" evidence="1">
    <location>
        <begin position="86"/>
        <end position="101"/>
    </location>
</feature>
<evidence type="ECO:0000313" key="2">
    <source>
        <dbReference type="EMBL" id="TQM80447.1"/>
    </source>
</evidence>
<feature type="compositionally biased region" description="Basic residues" evidence="1">
    <location>
        <begin position="21"/>
        <end position="32"/>
    </location>
</feature>
<gene>
    <name evidence="2" type="ORF">FHX81_2778</name>
</gene>
<feature type="region of interest" description="Disordered" evidence="1">
    <location>
        <begin position="65"/>
        <end position="102"/>
    </location>
</feature>
<name>A0A543JC69_9PSEU</name>
<reference evidence="2 3" key="1">
    <citation type="submission" date="2019-06" db="EMBL/GenBank/DDBJ databases">
        <title>Sequencing the genomes of 1000 actinobacteria strains.</title>
        <authorList>
            <person name="Klenk H.-P."/>
        </authorList>
    </citation>
    <scope>NUCLEOTIDE SEQUENCE [LARGE SCALE GENOMIC DNA]</scope>
    <source>
        <strain evidence="2 3">DSM 45456</strain>
    </source>
</reference>
<comment type="caution">
    <text evidence="2">The sequence shown here is derived from an EMBL/GenBank/DDBJ whole genome shotgun (WGS) entry which is preliminary data.</text>
</comment>
<accession>A0A543JC69</accession>